<organism evidence="8 9">
    <name type="scientific">Prevotella pallens</name>
    <dbReference type="NCBI Taxonomy" id="60133"/>
    <lineage>
        <taxon>Bacteria</taxon>
        <taxon>Pseudomonadati</taxon>
        <taxon>Bacteroidota</taxon>
        <taxon>Bacteroidia</taxon>
        <taxon>Bacteroidales</taxon>
        <taxon>Prevotellaceae</taxon>
        <taxon>Prevotella</taxon>
    </lineage>
</organism>
<dbReference type="PANTHER" id="PTHR47371:SF3">
    <property type="entry name" value="PHOSPHOGLYCEROL TRANSFERASE I"/>
    <property type="match status" value="1"/>
</dbReference>
<evidence type="ECO:0000256" key="2">
    <source>
        <dbReference type="ARBA" id="ARBA00022475"/>
    </source>
</evidence>
<dbReference type="AlphaFoldDB" id="A0A379EZ20"/>
<dbReference type="OrthoDB" id="9777768at2"/>
<feature type="transmembrane region" description="Helical" evidence="6">
    <location>
        <begin position="89"/>
        <end position="107"/>
    </location>
</feature>
<proteinExistence type="predicted"/>
<evidence type="ECO:0000256" key="6">
    <source>
        <dbReference type="SAM" id="Phobius"/>
    </source>
</evidence>
<accession>A0A379EZ20</accession>
<evidence type="ECO:0000256" key="1">
    <source>
        <dbReference type="ARBA" id="ARBA00004651"/>
    </source>
</evidence>
<dbReference type="SUPFAM" id="SSF53649">
    <property type="entry name" value="Alkaline phosphatase-like"/>
    <property type="match status" value="1"/>
</dbReference>
<evidence type="ECO:0000256" key="3">
    <source>
        <dbReference type="ARBA" id="ARBA00022692"/>
    </source>
</evidence>
<feature type="transmembrane region" description="Helical" evidence="6">
    <location>
        <begin position="152"/>
        <end position="174"/>
    </location>
</feature>
<reference evidence="8 9" key="1">
    <citation type="submission" date="2018-06" db="EMBL/GenBank/DDBJ databases">
        <authorList>
            <consortium name="Pathogen Informatics"/>
            <person name="Doyle S."/>
        </authorList>
    </citation>
    <scope>NUCLEOTIDE SEQUENCE [LARGE SCALE GENOMIC DNA]</scope>
    <source>
        <strain evidence="8 9">NCTC13043</strain>
    </source>
</reference>
<feature type="transmembrane region" description="Helical" evidence="6">
    <location>
        <begin position="234"/>
        <end position="258"/>
    </location>
</feature>
<dbReference type="GeneID" id="78570239"/>
<name>A0A379EZ20_9BACT</name>
<keyword evidence="3 6" id="KW-0812">Transmembrane</keyword>
<evidence type="ECO:0000313" key="9">
    <source>
        <dbReference type="Proteomes" id="UP000254235"/>
    </source>
</evidence>
<feature type="transmembrane region" description="Helical" evidence="6">
    <location>
        <begin position="52"/>
        <end position="77"/>
    </location>
</feature>
<keyword evidence="4 6" id="KW-1133">Transmembrane helix</keyword>
<evidence type="ECO:0000256" key="4">
    <source>
        <dbReference type="ARBA" id="ARBA00022989"/>
    </source>
</evidence>
<keyword evidence="2" id="KW-1003">Cell membrane</keyword>
<evidence type="ECO:0000256" key="5">
    <source>
        <dbReference type="ARBA" id="ARBA00023136"/>
    </source>
</evidence>
<dbReference type="InterPro" id="IPR050448">
    <property type="entry name" value="OpgB/LTA_synthase_biosynth"/>
</dbReference>
<feature type="transmembrane region" description="Helical" evidence="6">
    <location>
        <begin position="203"/>
        <end position="222"/>
    </location>
</feature>
<dbReference type="Pfam" id="PF00884">
    <property type="entry name" value="Sulfatase"/>
    <property type="match status" value="1"/>
</dbReference>
<comment type="subcellular location">
    <subcellularLocation>
        <location evidence="1">Cell membrane</location>
        <topology evidence="1">Multi-pass membrane protein</topology>
    </subcellularLocation>
</comment>
<dbReference type="EMBL" id="UGTP01000001">
    <property type="protein sequence ID" value="SUC11650.1"/>
    <property type="molecule type" value="Genomic_DNA"/>
</dbReference>
<evidence type="ECO:0000313" key="8">
    <source>
        <dbReference type="EMBL" id="SUC11650.1"/>
    </source>
</evidence>
<evidence type="ECO:0000259" key="7">
    <source>
        <dbReference type="Pfam" id="PF00884"/>
    </source>
</evidence>
<gene>
    <name evidence="8" type="primary">ltaS1_2</name>
    <name evidence="8" type="ORF">NCTC13043_00506</name>
</gene>
<feature type="domain" description="Sulfatase N-terminal" evidence="7">
    <location>
        <begin position="334"/>
        <end position="603"/>
    </location>
</feature>
<protein>
    <submittedName>
        <fullName evidence="8">Lipoteichoic acid synthase 1</fullName>
    </submittedName>
</protein>
<dbReference type="InterPro" id="IPR017850">
    <property type="entry name" value="Alkaline_phosphatase_core_sf"/>
</dbReference>
<dbReference type="Gene3D" id="3.40.720.10">
    <property type="entry name" value="Alkaline Phosphatase, subunit A"/>
    <property type="match status" value="1"/>
</dbReference>
<feature type="transmembrane region" description="Helical" evidence="6">
    <location>
        <begin position="21"/>
        <end position="40"/>
    </location>
</feature>
<sequence>MFCTNEKNIIRRNAAFLVASRFMRLYITFGLILRIILMYSTPTQVSFSIVDVLRSLGIGLLSDFGVGTLLTIPIFVLYLGLNEWKYNKVVGYIIEGVLALGFLYSLWQKSIFHEYGGGAPLIARLFLGWKLVSFSIRLFVPKCRMAWRRITMYSTWAVYVLLFLFVSAGEYFFWQEFGVRYNFIAVDYLVYTHEVLGNIMESYSIVPLILLAIIATVAIIVWQSRRRRFKLEKLYTPKLLLVHIAIYATTCLLAFGIASFTQSLESSNQYVSQLEQNGAGNFVVAFFNNKLEYDKFYPMMDKNECINSYYQLAKLNKQGYKALSVGNNKPQRCNIVLITVESLSADFLKHYGNTENLTPQLDQLIGKSMVFDSLYANGNRTVRGLEALSLCIPPSAGESIIKQKANRMGNLSVGAVLKQQGYTVQFLYGGDSYFDNMGDFFSHNGYDVIDRSNISKNEITFANIWGVCDEDMFNKSLKVFDANAKKGTPFFAQIMTTSNHRPYTYPEGKIKVNGNPHTRDAAVCYTDYAIGNFIKKASQKQWFNNTIFVIIADHCASSAGKTSLPADKYHIPCIIYSPKYIVPQVVKTVCSQIDIMPTLLASLHIPCKVSFTGQNIFAQNYQPRAFMATYQNLGYLENNCLTILSPVRKIEQFSVKYDKDGTAIETPLRQKRNDLIKKAMAFYQYTNMYLHR</sequence>
<dbReference type="Gene3D" id="3.30.1120.80">
    <property type="match status" value="1"/>
</dbReference>
<dbReference type="InterPro" id="IPR000917">
    <property type="entry name" value="Sulfatase_N"/>
</dbReference>
<dbReference type="CDD" id="cd16015">
    <property type="entry name" value="LTA_synthase"/>
    <property type="match status" value="1"/>
</dbReference>
<dbReference type="PANTHER" id="PTHR47371">
    <property type="entry name" value="LIPOTEICHOIC ACID SYNTHASE"/>
    <property type="match status" value="1"/>
</dbReference>
<dbReference type="RefSeq" id="WP_115082904.1">
    <property type="nucleotide sequence ID" value="NZ_UGTP01000001.1"/>
</dbReference>
<dbReference type="GO" id="GO:0005886">
    <property type="term" value="C:plasma membrane"/>
    <property type="evidence" value="ECO:0007669"/>
    <property type="project" value="UniProtKB-SubCell"/>
</dbReference>
<dbReference type="Proteomes" id="UP000254235">
    <property type="component" value="Unassembled WGS sequence"/>
</dbReference>
<feature type="transmembrane region" description="Helical" evidence="6">
    <location>
        <begin position="119"/>
        <end position="140"/>
    </location>
</feature>
<keyword evidence="5 6" id="KW-0472">Membrane</keyword>